<dbReference type="EMBL" id="MN991199">
    <property type="protein sequence ID" value="QIQ09901.1"/>
    <property type="molecule type" value="Genomic_DNA"/>
</dbReference>
<evidence type="ECO:0000256" key="1">
    <source>
        <dbReference type="SAM" id="Phobius"/>
    </source>
</evidence>
<feature type="transmembrane region" description="Helical" evidence="1">
    <location>
        <begin position="177"/>
        <end position="195"/>
    </location>
</feature>
<protein>
    <submittedName>
        <fullName evidence="2">Uncharacterized protein</fullName>
    </submittedName>
</protein>
<reference evidence="2" key="1">
    <citation type="journal article" date="2020" name="J. ISSAAS">
        <title>Lactobacilli and other gastrointestinal microbiota of Peromyscus leucopus, reservoir host for agents of Lyme disease and other zoonoses in North America.</title>
        <authorList>
            <person name="Milovic A."/>
            <person name="Bassam K."/>
            <person name="Shao H."/>
            <person name="Chatzistamou I."/>
            <person name="Tufts D.M."/>
            <person name="Diuk-Wasser M."/>
            <person name="Barbour A.G."/>
        </authorList>
    </citation>
    <scope>NUCLEOTIDE SEQUENCE</scope>
    <source>
        <strain evidence="2">LL85</strain>
    </source>
</reference>
<feature type="transmembrane region" description="Helical" evidence="1">
    <location>
        <begin position="35"/>
        <end position="55"/>
    </location>
</feature>
<accession>A0A6G9HGR5</accession>
<feature type="transmembrane region" description="Helical" evidence="1">
    <location>
        <begin position="131"/>
        <end position="152"/>
    </location>
</feature>
<name>A0A6G9HGR5_9MOLU</name>
<feature type="transmembrane region" description="Helical" evidence="1">
    <location>
        <begin position="97"/>
        <end position="124"/>
    </location>
</feature>
<keyword evidence="1" id="KW-0472">Membrane</keyword>
<dbReference type="Pfam" id="PF17349">
    <property type="entry name" value="DUF5378"/>
    <property type="match status" value="1"/>
</dbReference>
<keyword evidence="1" id="KW-1133">Transmembrane helix</keyword>
<proteinExistence type="predicted"/>
<gene>
    <name evidence="2" type="ORF">PlMoll_0640</name>
</gene>
<keyword evidence="1" id="KW-0812">Transmembrane</keyword>
<feature type="transmembrane region" description="Helical" evidence="1">
    <location>
        <begin position="6"/>
        <end position="28"/>
    </location>
</feature>
<feature type="transmembrane region" description="Helical" evidence="1">
    <location>
        <begin position="202"/>
        <end position="222"/>
    </location>
</feature>
<organism evidence="2">
    <name type="scientific">uncultured Mycoplasmataceae bacterium</name>
    <dbReference type="NCBI Taxonomy" id="300027"/>
    <lineage>
        <taxon>Bacteria</taxon>
        <taxon>Bacillati</taxon>
        <taxon>Mycoplasmatota</taxon>
        <taxon>Mollicutes</taxon>
        <taxon>Mycoplasmataceae</taxon>
        <taxon>environmental samples</taxon>
    </lineage>
</organism>
<dbReference type="AlphaFoldDB" id="A0A6G9HGR5"/>
<feature type="transmembrane region" description="Helical" evidence="1">
    <location>
        <begin position="288"/>
        <end position="308"/>
    </location>
</feature>
<dbReference type="InterPro" id="IPR035319">
    <property type="entry name" value="DUF5378"/>
</dbReference>
<evidence type="ECO:0000313" key="2">
    <source>
        <dbReference type="EMBL" id="QIQ09901.1"/>
    </source>
</evidence>
<sequence>MSSLAVGVILVFIVLFVMFLQIALHPFIKKITNSYLFWLFIAIICLVYFIIFRYVPDLKALVAVISAQGDSEKLREIVTPYYPQMIAGGELMRASSIYLGFCLSKIFITDFCPFFFVASLLALILQPSRKVASYLAGPQLLGALLTLFVSIFPGDDGNAQFNFQYIFMGNDPYRLKYAMHALSACIALGVLLSTPNVKMKNWLYTGAVCIVFFLYITVMKYASSLIRIENESFAISGIVVECTGIVENDWLKEILPAIQGAANPKQINGVFAGFGAVLGNIPWYFKEVITISLLTLIASGIVWLNWAVQLLPAYKIRNVKAKRPFWVGYYKV</sequence>